<gene>
    <name evidence="2" type="ORF">GGP99_001677</name>
</gene>
<dbReference type="Gene3D" id="3.30.420.10">
    <property type="entry name" value="Ribonuclease H-like superfamily/Ribonuclease H"/>
    <property type="match status" value="1"/>
</dbReference>
<dbReference type="InterPro" id="IPR012337">
    <property type="entry name" value="RNaseH-like_sf"/>
</dbReference>
<dbReference type="InterPro" id="IPR036397">
    <property type="entry name" value="RNaseH_sf"/>
</dbReference>
<dbReference type="RefSeq" id="WP_259258234.1">
    <property type="nucleotide sequence ID" value="NZ_JANTZM010000007.1"/>
</dbReference>
<dbReference type="GO" id="GO:0045004">
    <property type="term" value="P:DNA replication proofreading"/>
    <property type="evidence" value="ECO:0007669"/>
    <property type="project" value="TreeGrafter"/>
</dbReference>
<sequence length="272" mass="30653">MSTTTKQTETIADSLDLRLSRPLCVFDLEATGTDVDTDRIIQVGIARIEPGGQADTFDQKIDPKRSVPSEVEALTGITTQELTFAPPLEDVADYMLSYFEGADLAGYNLKSYDLPLLEAELGRIGAELPPPEDREVLDIYEMEKYCRSLSLEAVYERYTGVELEGAHEALADVIGTTEVLSRQVEEFGLPGTVEGIAEEMSDGYLDEKRRLYRDEDGAMRLDFGKFGDQNRSLEWVLKNEPDYLRWMLEEIDDLRGHFTDRLEELGYKAADV</sequence>
<dbReference type="AlphaFoldDB" id="A0AAW5P750"/>
<dbReference type="EMBL" id="JANTZM010000007">
    <property type="protein sequence ID" value="MCS4157713.1"/>
    <property type="molecule type" value="Genomic_DNA"/>
</dbReference>
<dbReference type="GO" id="GO:0003676">
    <property type="term" value="F:nucleic acid binding"/>
    <property type="evidence" value="ECO:0007669"/>
    <property type="project" value="InterPro"/>
</dbReference>
<dbReference type="GO" id="GO:0005829">
    <property type="term" value="C:cytosol"/>
    <property type="evidence" value="ECO:0007669"/>
    <property type="project" value="TreeGrafter"/>
</dbReference>
<keyword evidence="2" id="KW-0808">Transferase</keyword>
<evidence type="ECO:0000259" key="1">
    <source>
        <dbReference type="SMART" id="SM00479"/>
    </source>
</evidence>
<dbReference type="EC" id="2.7.7.7" evidence="2"/>
<feature type="domain" description="Exonuclease" evidence="1">
    <location>
        <begin position="22"/>
        <end position="189"/>
    </location>
</feature>
<proteinExistence type="predicted"/>
<dbReference type="Pfam" id="PF00929">
    <property type="entry name" value="RNase_T"/>
    <property type="match status" value="1"/>
</dbReference>
<dbReference type="SMART" id="SM00479">
    <property type="entry name" value="EXOIII"/>
    <property type="match status" value="1"/>
</dbReference>
<reference evidence="2" key="1">
    <citation type="submission" date="2022-08" db="EMBL/GenBank/DDBJ databases">
        <title>Genomic Encyclopedia of Type Strains, Phase V (KMG-V): Genome sequencing to study the core and pangenomes of soil and plant-associated prokaryotes.</title>
        <authorList>
            <person name="Whitman W."/>
        </authorList>
    </citation>
    <scope>NUCLEOTIDE SEQUENCE</scope>
    <source>
        <strain evidence="2">SP3002</strain>
    </source>
</reference>
<dbReference type="SUPFAM" id="SSF53098">
    <property type="entry name" value="Ribonuclease H-like"/>
    <property type="match status" value="1"/>
</dbReference>
<dbReference type="GO" id="GO:0003887">
    <property type="term" value="F:DNA-directed DNA polymerase activity"/>
    <property type="evidence" value="ECO:0007669"/>
    <property type="project" value="UniProtKB-EC"/>
</dbReference>
<dbReference type="Proteomes" id="UP001155110">
    <property type="component" value="Unassembled WGS sequence"/>
</dbReference>
<organism evidence="2 3">
    <name type="scientific">Salinibacter ruber</name>
    <dbReference type="NCBI Taxonomy" id="146919"/>
    <lineage>
        <taxon>Bacteria</taxon>
        <taxon>Pseudomonadati</taxon>
        <taxon>Rhodothermota</taxon>
        <taxon>Rhodothermia</taxon>
        <taxon>Rhodothermales</taxon>
        <taxon>Salinibacteraceae</taxon>
        <taxon>Salinibacter</taxon>
    </lineage>
</organism>
<dbReference type="InterPro" id="IPR013520">
    <property type="entry name" value="Ribonucl_H"/>
</dbReference>
<dbReference type="PANTHER" id="PTHR30231:SF41">
    <property type="entry name" value="DNA POLYMERASE III SUBUNIT EPSILON"/>
    <property type="match status" value="1"/>
</dbReference>
<protein>
    <submittedName>
        <fullName evidence="2">DNA polymerase-3 subunit epsilon</fullName>
        <ecNumber evidence="2">2.7.7.7</ecNumber>
    </submittedName>
</protein>
<keyword evidence="2" id="KW-0548">Nucleotidyltransferase</keyword>
<comment type="caution">
    <text evidence="2">The sequence shown here is derived from an EMBL/GenBank/DDBJ whole genome shotgun (WGS) entry which is preliminary data.</text>
</comment>
<dbReference type="GO" id="GO:0008408">
    <property type="term" value="F:3'-5' exonuclease activity"/>
    <property type="evidence" value="ECO:0007669"/>
    <property type="project" value="TreeGrafter"/>
</dbReference>
<evidence type="ECO:0000313" key="2">
    <source>
        <dbReference type="EMBL" id="MCS4157713.1"/>
    </source>
</evidence>
<evidence type="ECO:0000313" key="3">
    <source>
        <dbReference type="Proteomes" id="UP001155110"/>
    </source>
</evidence>
<dbReference type="PANTHER" id="PTHR30231">
    <property type="entry name" value="DNA POLYMERASE III SUBUNIT EPSILON"/>
    <property type="match status" value="1"/>
</dbReference>
<name>A0AAW5P750_9BACT</name>
<dbReference type="CDD" id="cd06127">
    <property type="entry name" value="DEDDh"/>
    <property type="match status" value="1"/>
</dbReference>
<accession>A0AAW5P750</accession>